<dbReference type="Gene3D" id="3.30.450.20">
    <property type="entry name" value="PAS domain"/>
    <property type="match status" value="1"/>
</dbReference>
<evidence type="ECO:0000313" key="6">
    <source>
        <dbReference type="Proteomes" id="UP001163726"/>
    </source>
</evidence>
<proteinExistence type="predicted"/>
<dbReference type="InterPro" id="IPR043128">
    <property type="entry name" value="Rev_trsase/Diguanyl_cyclase"/>
</dbReference>
<name>A0ABY7AI19_9ALTE</name>
<dbReference type="SMART" id="SM00052">
    <property type="entry name" value="EAL"/>
    <property type="match status" value="1"/>
</dbReference>
<feature type="transmembrane region" description="Helical" evidence="1">
    <location>
        <begin position="198"/>
        <end position="219"/>
    </location>
</feature>
<dbReference type="NCBIfam" id="TIGR00229">
    <property type="entry name" value="sensory_box"/>
    <property type="match status" value="1"/>
</dbReference>
<dbReference type="PROSITE" id="PS50112">
    <property type="entry name" value="PAS"/>
    <property type="match status" value="1"/>
</dbReference>
<dbReference type="InterPro" id="IPR035919">
    <property type="entry name" value="EAL_sf"/>
</dbReference>
<keyword evidence="6" id="KW-1185">Reference proteome</keyword>
<dbReference type="CDD" id="cd00130">
    <property type="entry name" value="PAS"/>
    <property type="match status" value="1"/>
</dbReference>
<feature type="domain" description="GGDEF" evidence="4">
    <location>
        <begin position="436"/>
        <end position="569"/>
    </location>
</feature>
<keyword evidence="1" id="KW-1133">Transmembrane helix</keyword>
<dbReference type="CDD" id="cd01948">
    <property type="entry name" value="EAL"/>
    <property type="match status" value="1"/>
</dbReference>
<dbReference type="InterPro" id="IPR029787">
    <property type="entry name" value="Nucleotide_cyclase"/>
</dbReference>
<dbReference type="PROSITE" id="PS50883">
    <property type="entry name" value="EAL"/>
    <property type="match status" value="1"/>
</dbReference>
<dbReference type="SUPFAM" id="SSF55073">
    <property type="entry name" value="Nucleotide cyclase"/>
    <property type="match status" value="1"/>
</dbReference>
<evidence type="ECO:0000259" key="4">
    <source>
        <dbReference type="PROSITE" id="PS50887"/>
    </source>
</evidence>
<accession>A0ABY7AI19</accession>
<dbReference type="SMART" id="SM00091">
    <property type="entry name" value="PAS"/>
    <property type="match status" value="1"/>
</dbReference>
<protein>
    <submittedName>
        <fullName evidence="5">EAL domain-containing protein</fullName>
    </submittedName>
</protein>
<dbReference type="InterPro" id="IPR001633">
    <property type="entry name" value="EAL_dom"/>
</dbReference>
<gene>
    <name evidence="5" type="ORF">OLW01_08595</name>
</gene>
<dbReference type="CDD" id="cd01949">
    <property type="entry name" value="GGDEF"/>
    <property type="match status" value="1"/>
</dbReference>
<sequence>MLSFVFYRALSNLYNSNQAQLTEQQFVNLQHAEQVFQARFEQQALSVATHPNESKLLSNSASFMVQLDSKNTIYRQTFLTKEGAIAHQLPLSFIDKLNNAFVNNTIKATCCGYTKLASNTWARVGLSQLTDQSWLIYGELIDTDTSLIKQISAYTSRPDKLSGLNVQSLLFKDFFKPADELEIQLKPLHFAQIHQQPLWLIFVAICVLTVLAFVLVIILKWRDPKQNLDKLKQEIMSIKPLNSTSNHKLGSTNTEDTAELAESINAMLDELYETREFNKVVLNSIGDAVIATDLKGVVTYCNAATYQIIPVDESELIGQPVSQVLPFVNRADIDKLNASLTDVIRQKNEGAGERYTHEFKRNLEILFVEKHITLLRNSNHESVGTVMVLRDMTQSERLRQKLNFQASYDVVTKLLNRHKYEEQLNFAVHSAKTDKREHILCQIDLDRFKLINDNAGHAAGDQLLHEIGAILRSFLRKTDICARIGGDEYGIILFDARLKHGLAIIEKIHEHIKSYRFIWAGKVYSVGASFGLTEVNQSTHNSAEARREADAACYLSKSQGPNHIQVFDSANEHLNSHHQAPQWAAKINDALINDKFELFFQRINPTVGKSEREHVEILLRMRDEAGILLAPGLFLPAAERFRLMSKIDRWVIKSVFTWLSSRPSIWDSVTLSINLSGESLNDGSLYGYIIDLHQKVGFPSESICFEVTESAAVNNLVTGRELILRLKAYGFTFALDDFGKGFSSYSYLQNLPAEYVKIDGGFVKEMISNKRDHEIVRSIHQISNAMGMKTIAEYVEDDEILEALREIGVDYAQGFGIQRPAQLKEFKPVAEIISNVVIQPQADAELNSEVTIATD</sequence>
<dbReference type="InterPro" id="IPR013767">
    <property type="entry name" value="PAS_fold"/>
</dbReference>
<dbReference type="NCBIfam" id="TIGR00254">
    <property type="entry name" value="GGDEF"/>
    <property type="match status" value="1"/>
</dbReference>
<dbReference type="Gene3D" id="3.20.20.450">
    <property type="entry name" value="EAL domain"/>
    <property type="match status" value="1"/>
</dbReference>
<dbReference type="Pfam" id="PF00990">
    <property type="entry name" value="GGDEF"/>
    <property type="match status" value="1"/>
</dbReference>
<dbReference type="EMBL" id="CP109965">
    <property type="protein sequence ID" value="WAJ69243.1"/>
    <property type="molecule type" value="Genomic_DNA"/>
</dbReference>
<dbReference type="PANTHER" id="PTHR44757">
    <property type="entry name" value="DIGUANYLATE CYCLASE DGCP"/>
    <property type="match status" value="1"/>
</dbReference>
<dbReference type="SMART" id="SM00267">
    <property type="entry name" value="GGDEF"/>
    <property type="match status" value="1"/>
</dbReference>
<dbReference type="Pfam" id="PF00989">
    <property type="entry name" value="PAS"/>
    <property type="match status" value="1"/>
</dbReference>
<evidence type="ECO:0000259" key="3">
    <source>
        <dbReference type="PROSITE" id="PS50883"/>
    </source>
</evidence>
<dbReference type="InterPro" id="IPR035965">
    <property type="entry name" value="PAS-like_dom_sf"/>
</dbReference>
<dbReference type="Pfam" id="PF00563">
    <property type="entry name" value="EAL"/>
    <property type="match status" value="1"/>
</dbReference>
<evidence type="ECO:0000256" key="1">
    <source>
        <dbReference type="SAM" id="Phobius"/>
    </source>
</evidence>
<dbReference type="InterPro" id="IPR052155">
    <property type="entry name" value="Biofilm_reg_signaling"/>
</dbReference>
<organism evidence="5 6">
    <name type="scientific">Catenovulum adriaticum</name>
    <dbReference type="NCBI Taxonomy" id="2984846"/>
    <lineage>
        <taxon>Bacteria</taxon>
        <taxon>Pseudomonadati</taxon>
        <taxon>Pseudomonadota</taxon>
        <taxon>Gammaproteobacteria</taxon>
        <taxon>Alteromonadales</taxon>
        <taxon>Alteromonadaceae</taxon>
        <taxon>Catenovulum</taxon>
    </lineage>
</organism>
<dbReference type="InterPro" id="IPR000014">
    <property type="entry name" value="PAS"/>
</dbReference>
<keyword evidence="1" id="KW-0812">Transmembrane</keyword>
<reference evidence="5" key="1">
    <citation type="submission" date="2022-10" db="EMBL/GenBank/DDBJ databases">
        <title>Catenovulum adriacola sp. nov. isolated in the Harbour of Susak.</title>
        <authorList>
            <person name="Schoch T."/>
            <person name="Reich S.J."/>
            <person name="Stoeferle S."/>
            <person name="Flaiz M."/>
            <person name="Kazda M."/>
            <person name="Riedel C.U."/>
            <person name="Duerre P."/>
        </authorList>
    </citation>
    <scope>NUCLEOTIDE SEQUENCE</scope>
    <source>
        <strain evidence="5">TS8</strain>
    </source>
</reference>
<dbReference type="PANTHER" id="PTHR44757:SF4">
    <property type="entry name" value="DIGUANYLATE CYCLASE DGCE-RELATED"/>
    <property type="match status" value="1"/>
</dbReference>
<feature type="domain" description="PAS" evidence="2">
    <location>
        <begin position="274"/>
        <end position="347"/>
    </location>
</feature>
<dbReference type="Proteomes" id="UP001163726">
    <property type="component" value="Chromosome"/>
</dbReference>
<dbReference type="SUPFAM" id="SSF141868">
    <property type="entry name" value="EAL domain-like"/>
    <property type="match status" value="1"/>
</dbReference>
<feature type="domain" description="EAL" evidence="3">
    <location>
        <begin position="580"/>
        <end position="834"/>
    </location>
</feature>
<dbReference type="SUPFAM" id="SSF55785">
    <property type="entry name" value="PYP-like sensor domain (PAS domain)"/>
    <property type="match status" value="1"/>
</dbReference>
<evidence type="ECO:0000259" key="2">
    <source>
        <dbReference type="PROSITE" id="PS50112"/>
    </source>
</evidence>
<dbReference type="Gene3D" id="3.30.70.270">
    <property type="match status" value="1"/>
</dbReference>
<evidence type="ECO:0000313" key="5">
    <source>
        <dbReference type="EMBL" id="WAJ69243.1"/>
    </source>
</evidence>
<dbReference type="PROSITE" id="PS50887">
    <property type="entry name" value="GGDEF"/>
    <property type="match status" value="1"/>
</dbReference>
<dbReference type="InterPro" id="IPR000160">
    <property type="entry name" value="GGDEF_dom"/>
</dbReference>
<keyword evidence="1" id="KW-0472">Membrane</keyword>
<dbReference type="RefSeq" id="WP_268073435.1">
    <property type="nucleotide sequence ID" value="NZ_CP109965.1"/>
</dbReference>